<evidence type="ECO:0000256" key="3">
    <source>
        <dbReference type="ARBA" id="ARBA00022692"/>
    </source>
</evidence>
<gene>
    <name evidence="9" type="ORF">Ae201684_008437</name>
</gene>
<evidence type="ECO:0000256" key="4">
    <source>
        <dbReference type="ARBA" id="ARBA00022989"/>
    </source>
</evidence>
<dbReference type="Proteomes" id="UP000481153">
    <property type="component" value="Unassembled WGS sequence"/>
</dbReference>
<feature type="transmembrane region" description="Helical" evidence="7">
    <location>
        <begin position="20"/>
        <end position="41"/>
    </location>
</feature>
<feature type="transmembrane region" description="Helical" evidence="7">
    <location>
        <begin position="198"/>
        <end position="217"/>
    </location>
</feature>
<evidence type="ECO:0000256" key="6">
    <source>
        <dbReference type="ARBA" id="ARBA00049737"/>
    </source>
</evidence>
<sequence>MMISGNSLAQADLDRAGLIQIRVTGSILLLSINIYLTFFGYKHFDTALLVHAATIGGFIGWWLGVAFTSTLSVSLNLGVALCVGLFSAMLTCISNRLMKFALGAILGLQLGTMLNIFVFHHIDISINRSDPNALGYIVMAILAIALGYAATSAGRYGHIVVGAWVSAFWVSLAIGFIVGDMPPLFFQHSTSTSSTSSVSLYICVGVWIALGFAGTFVQMRLALNDLNFQASRHAAEEIAIAKQVALTTAAAKAKRGPNSHVLDMLDDKNVYVQETS</sequence>
<dbReference type="EMBL" id="VJMJ01000102">
    <property type="protein sequence ID" value="KAF0734960.1"/>
    <property type="molecule type" value="Genomic_DNA"/>
</dbReference>
<evidence type="ECO:0000259" key="8">
    <source>
        <dbReference type="Pfam" id="PF13886"/>
    </source>
</evidence>
<evidence type="ECO:0000313" key="10">
    <source>
        <dbReference type="Proteomes" id="UP000481153"/>
    </source>
</evidence>
<dbReference type="PANTHER" id="PTHR31247:SF5">
    <property type="entry name" value="DUF4203 DOMAIN-CONTAINING PROTEIN"/>
    <property type="match status" value="1"/>
</dbReference>
<comment type="caution">
    <text evidence="9">The sequence shown here is derived from an EMBL/GenBank/DDBJ whole genome shotgun (WGS) entry which is preliminary data.</text>
</comment>
<dbReference type="InterPro" id="IPR040236">
    <property type="entry name" value="TMEM198"/>
</dbReference>
<protein>
    <recommendedName>
        <fullName evidence="6">Transmembrane protein 198</fullName>
    </recommendedName>
</protein>
<dbReference type="AlphaFoldDB" id="A0A6G0X501"/>
<keyword evidence="5 7" id="KW-0472">Membrane</keyword>
<comment type="subcellular location">
    <subcellularLocation>
        <location evidence="1">Membrane</location>
        <topology evidence="1">Multi-pass membrane protein</topology>
    </subcellularLocation>
</comment>
<keyword evidence="4 7" id="KW-1133">Transmembrane helix</keyword>
<feature type="transmembrane region" description="Helical" evidence="7">
    <location>
        <begin position="100"/>
        <end position="122"/>
    </location>
</feature>
<comment type="similarity">
    <text evidence="2">Belongs to the TMEM198 family.</text>
</comment>
<dbReference type="VEuPathDB" id="FungiDB:AeMF1_000172"/>
<feature type="transmembrane region" description="Helical" evidence="7">
    <location>
        <begin position="73"/>
        <end position="93"/>
    </location>
</feature>
<organism evidence="9 10">
    <name type="scientific">Aphanomyces euteiches</name>
    <dbReference type="NCBI Taxonomy" id="100861"/>
    <lineage>
        <taxon>Eukaryota</taxon>
        <taxon>Sar</taxon>
        <taxon>Stramenopiles</taxon>
        <taxon>Oomycota</taxon>
        <taxon>Saprolegniomycetes</taxon>
        <taxon>Saprolegniales</taxon>
        <taxon>Verrucalvaceae</taxon>
        <taxon>Aphanomyces</taxon>
    </lineage>
</organism>
<evidence type="ECO:0000256" key="1">
    <source>
        <dbReference type="ARBA" id="ARBA00004141"/>
    </source>
</evidence>
<accession>A0A6G0X501</accession>
<feature type="domain" description="TM7S3/TM198-like" evidence="8">
    <location>
        <begin position="27"/>
        <end position="219"/>
    </location>
</feature>
<feature type="transmembrane region" description="Helical" evidence="7">
    <location>
        <begin position="158"/>
        <end position="178"/>
    </location>
</feature>
<dbReference type="Pfam" id="PF13886">
    <property type="entry name" value="TM7S3_TM198"/>
    <property type="match status" value="1"/>
</dbReference>
<name>A0A6G0X501_9STRA</name>
<reference evidence="9 10" key="1">
    <citation type="submission" date="2019-07" db="EMBL/GenBank/DDBJ databases">
        <title>Genomics analysis of Aphanomyces spp. identifies a new class of oomycete effector associated with host adaptation.</title>
        <authorList>
            <person name="Gaulin E."/>
        </authorList>
    </citation>
    <scope>NUCLEOTIDE SEQUENCE [LARGE SCALE GENOMIC DNA]</scope>
    <source>
        <strain evidence="9 10">ATCC 201684</strain>
    </source>
</reference>
<proteinExistence type="inferred from homology"/>
<keyword evidence="3 7" id="KW-0812">Transmembrane</keyword>
<dbReference type="InterPro" id="IPR025256">
    <property type="entry name" value="TM7S3/TM198-like_dom"/>
</dbReference>
<dbReference type="GO" id="GO:0005886">
    <property type="term" value="C:plasma membrane"/>
    <property type="evidence" value="ECO:0007669"/>
    <property type="project" value="TreeGrafter"/>
</dbReference>
<evidence type="ECO:0000256" key="2">
    <source>
        <dbReference type="ARBA" id="ARBA00006244"/>
    </source>
</evidence>
<dbReference type="PANTHER" id="PTHR31247">
    <property type="entry name" value="TRANSMEMBRANE PROTEIN 198 FAMILY MEMBER"/>
    <property type="match status" value="1"/>
</dbReference>
<evidence type="ECO:0000313" key="9">
    <source>
        <dbReference type="EMBL" id="KAF0734960.1"/>
    </source>
</evidence>
<keyword evidence="10" id="KW-1185">Reference proteome</keyword>
<feature type="transmembrane region" description="Helical" evidence="7">
    <location>
        <begin position="134"/>
        <end position="151"/>
    </location>
</feature>
<evidence type="ECO:0000256" key="7">
    <source>
        <dbReference type="SAM" id="Phobius"/>
    </source>
</evidence>
<feature type="transmembrane region" description="Helical" evidence="7">
    <location>
        <begin position="48"/>
        <end position="67"/>
    </location>
</feature>
<evidence type="ECO:0000256" key="5">
    <source>
        <dbReference type="ARBA" id="ARBA00023136"/>
    </source>
</evidence>